<dbReference type="InterPro" id="IPR000301">
    <property type="entry name" value="Tetraspanin_animals"/>
</dbReference>
<evidence type="ECO:0000313" key="9">
    <source>
        <dbReference type="Proteomes" id="UP001652700"/>
    </source>
</evidence>
<dbReference type="InterPro" id="IPR018499">
    <property type="entry name" value="Tetraspanin/Peripherin"/>
</dbReference>
<keyword evidence="9" id="KW-1185">Reference proteome</keyword>
<evidence type="ECO:0000256" key="1">
    <source>
        <dbReference type="ARBA" id="ARBA00004141"/>
    </source>
</evidence>
<feature type="transmembrane region" description="Helical" evidence="7">
    <location>
        <begin position="12"/>
        <end position="33"/>
    </location>
</feature>
<evidence type="ECO:0000256" key="2">
    <source>
        <dbReference type="ARBA" id="ARBA00006840"/>
    </source>
</evidence>
<dbReference type="PROSITE" id="PS00421">
    <property type="entry name" value="TM4_1"/>
    <property type="match status" value="1"/>
</dbReference>
<dbReference type="InParanoid" id="A0A6P7FQ92"/>
<reference evidence="8" key="2">
    <citation type="submission" date="2025-05" db="UniProtKB">
        <authorList>
            <consortium name="EnsemblMetazoa"/>
        </authorList>
    </citation>
    <scope>IDENTIFICATION</scope>
</reference>
<gene>
    <name evidence="10" type="primary">LOC114332818</name>
</gene>
<dbReference type="FunCoup" id="A0A6P7FQ92">
    <property type="interactions" value="142"/>
</dbReference>
<feature type="transmembrane region" description="Helical" evidence="7">
    <location>
        <begin position="53"/>
        <end position="74"/>
    </location>
</feature>
<dbReference type="KEGG" id="dvv:114332818"/>
<evidence type="ECO:0000256" key="5">
    <source>
        <dbReference type="ARBA" id="ARBA00023136"/>
    </source>
</evidence>
<dbReference type="SUPFAM" id="SSF48652">
    <property type="entry name" value="Tetraspanin"/>
    <property type="match status" value="1"/>
</dbReference>
<protein>
    <recommendedName>
        <fullName evidence="7">Tetraspanin</fullName>
    </recommendedName>
</protein>
<dbReference type="RefSeq" id="XP_028138396.1">
    <property type="nucleotide sequence ID" value="XM_028282595.1"/>
</dbReference>
<dbReference type="GeneID" id="114332818"/>
<dbReference type="PIRSF" id="PIRSF002419">
    <property type="entry name" value="Tetraspanin"/>
    <property type="match status" value="1"/>
</dbReference>
<evidence type="ECO:0000256" key="6">
    <source>
        <dbReference type="PIRSR" id="PIRSR002419-1"/>
    </source>
</evidence>
<sequence>MGCATGIVKYLVFLANLLFALAGLALIIIGILIKLNVSEATNVLPKDFGLAPILSIIIGSIVFITAFLGCCGAVKESTCMLTTYAIILLTIFILQVAIGVYAFLQIKDKNSFNSVLTKSMQDTFDKIYVSQEANETMMVTQRFFKCCGVRGAEDYGDTPVPPSCCNDINYPCPVTNLQIGDHSYLYNSINDRGCVEALKIQWDIIARILLLSLGCVAIVEIVGVICSFILARSAKNGYRRHMYA</sequence>
<keyword evidence="5 7" id="KW-0472">Membrane</keyword>
<evidence type="ECO:0000313" key="10">
    <source>
        <dbReference type="RefSeq" id="XP_028138396.1"/>
    </source>
</evidence>
<organism evidence="10">
    <name type="scientific">Diabrotica virgifera virgifera</name>
    <name type="common">western corn rootworm</name>
    <dbReference type="NCBI Taxonomy" id="50390"/>
    <lineage>
        <taxon>Eukaryota</taxon>
        <taxon>Metazoa</taxon>
        <taxon>Ecdysozoa</taxon>
        <taxon>Arthropoda</taxon>
        <taxon>Hexapoda</taxon>
        <taxon>Insecta</taxon>
        <taxon>Pterygota</taxon>
        <taxon>Neoptera</taxon>
        <taxon>Endopterygota</taxon>
        <taxon>Coleoptera</taxon>
        <taxon>Polyphaga</taxon>
        <taxon>Cucujiformia</taxon>
        <taxon>Chrysomeloidea</taxon>
        <taxon>Chrysomelidae</taxon>
        <taxon>Galerucinae</taxon>
        <taxon>Diabroticina</taxon>
        <taxon>Diabroticites</taxon>
        <taxon>Diabrotica</taxon>
    </lineage>
</organism>
<dbReference type="Pfam" id="PF00335">
    <property type="entry name" value="Tetraspanin"/>
    <property type="match status" value="1"/>
</dbReference>
<dbReference type="CDD" id="cd03127">
    <property type="entry name" value="tetraspanin_LEL"/>
    <property type="match status" value="1"/>
</dbReference>
<dbReference type="Gene3D" id="1.10.1450.10">
    <property type="entry name" value="Tetraspanin"/>
    <property type="match status" value="1"/>
</dbReference>
<name>A0A6P7FQ92_DIAVI</name>
<comment type="subcellular location">
    <subcellularLocation>
        <location evidence="1 7">Membrane</location>
        <topology evidence="1 7">Multi-pass membrane protein</topology>
    </subcellularLocation>
</comment>
<dbReference type="PANTHER" id="PTHR19282">
    <property type="entry name" value="TETRASPANIN"/>
    <property type="match status" value="1"/>
</dbReference>
<evidence type="ECO:0000256" key="7">
    <source>
        <dbReference type="RuleBase" id="RU361218"/>
    </source>
</evidence>
<feature type="transmembrane region" description="Helical" evidence="7">
    <location>
        <begin position="81"/>
        <end position="104"/>
    </location>
</feature>
<evidence type="ECO:0000256" key="4">
    <source>
        <dbReference type="ARBA" id="ARBA00022989"/>
    </source>
</evidence>
<accession>A0A6P7FQ92</accession>
<comment type="similarity">
    <text evidence="2 7">Belongs to the tetraspanin (TM4SF) family.</text>
</comment>
<dbReference type="Proteomes" id="UP001652700">
    <property type="component" value="Unplaced"/>
</dbReference>
<dbReference type="OrthoDB" id="71600at2759"/>
<dbReference type="PRINTS" id="PR00259">
    <property type="entry name" value="TMFOUR"/>
</dbReference>
<evidence type="ECO:0000256" key="3">
    <source>
        <dbReference type="ARBA" id="ARBA00022692"/>
    </source>
</evidence>
<feature type="transmembrane region" description="Helical" evidence="7">
    <location>
        <begin position="208"/>
        <end position="231"/>
    </location>
</feature>
<evidence type="ECO:0000313" key="8">
    <source>
        <dbReference type="EnsemblMetazoa" id="XP_028138396.1"/>
    </source>
</evidence>
<dbReference type="AlphaFoldDB" id="A0A6P7FQ92"/>
<dbReference type="GO" id="GO:0005886">
    <property type="term" value="C:plasma membrane"/>
    <property type="evidence" value="ECO:0007669"/>
    <property type="project" value="TreeGrafter"/>
</dbReference>
<keyword evidence="3 7" id="KW-0812">Transmembrane</keyword>
<keyword evidence="4 7" id="KW-1133">Transmembrane helix</keyword>
<dbReference type="InterPro" id="IPR008952">
    <property type="entry name" value="Tetraspanin_EC2_sf"/>
</dbReference>
<feature type="disulfide bond" evidence="6">
    <location>
        <begin position="147"/>
        <end position="164"/>
    </location>
</feature>
<reference evidence="10" key="1">
    <citation type="submission" date="2025-04" db="UniProtKB">
        <authorList>
            <consortium name="RefSeq"/>
        </authorList>
    </citation>
    <scope>IDENTIFICATION</scope>
    <source>
        <tissue evidence="10">Whole insect</tissue>
    </source>
</reference>
<proteinExistence type="inferred from homology"/>
<keyword evidence="6" id="KW-1015">Disulfide bond</keyword>
<dbReference type="EnsemblMetazoa" id="XM_028282595.2">
    <property type="protein sequence ID" value="XP_028138396.1"/>
    <property type="gene ID" value="LOC114332818"/>
</dbReference>
<dbReference type="PANTHER" id="PTHR19282:SF521">
    <property type="entry name" value="IP01817P-RELATED"/>
    <property type="match status" value="1"/>
</dbReference>
<dbReference type="InterPro" id="IPR018503">
    <property type="entry name" value="Tetraspanin_CS"/>
</dbReference>